<reference evidence="1 2" key="2">
    <citation type="journal article" date="2017" name="Nature">
        <title>The Apostasia genome and the evolution of orchids.</title>
        <authorList>
            <person name="Zhang G.Q."/>
            <person name="Liu K.W."/>
            <person name="Li Z."/>
            <person name="Lohaus R."/>
            <person name="Hsiao Y.Y."/>
            <person name="Niu S.C."/>
            <person name="Wang J.Y."/>
            <person name="Lin Y.C."/>
            <person name="Xu Q."/>
            <person name="Chen L.J."/>
            <person name="Yoshida K."/>
            <person name="Fujiwara S."/>
            <person name="Wang Z.W."/>
            <person name="Zhang Y.Q."/>
            <person name="Mitsuda N."/>
            <person name="Wang M."/>
            <person name="Liu G.H."/>
            <person name="Pecoraro L."/>
            <person name="Huang H.X."/>
            <person name="Xiao X.J."/>
            <person name="Lin M."/>
            <person name="Wu X.Y."/>
            <person name="Wu W.L."/>
            <person name="Chen Y.Y."/>
            <person name="Chang S.B."/>
            <person name="Sakamoto S."/>
            <person name="Ohme-Takagi M."/>
            <person name="Yagi M."/>
            <person name="Zeng S.J."/>
            <person name="Shen C.Y."/>
            <person name="Yeh C.M."/>
            <person name="Luo Y.B."/>
            <person name="Tsai W.C."/>
            <person name="Van de Peer Y."/>
            <person name="Liu Z.J."/>
        </authorList>
    </citation>
    <scope>NUCLEOTIDE SEQUENCE [LARGE SCALE GENOMIC DNA]</scope>
    <source>
        <tissue evidence="1">The whole plant</tissue>
    </source>
</reference>
<reference evidence="1 2" key="1">
    <citation type="journal article" date="2016" name="Sci. Rep.">
        <title>The Dendrobium catenatum Lindl. genome sequence provides insights into polysaccharide synthase, floral development and adaptive evolution.</title>
        <authorList>
            <person name="Zhang G.Q."/>
            <person name="Xu Q."/>
            <person name="Bian C."/>
            <person name="Tsai W.C."/>
            <person name="Yeh C.M."/>
            <person name="Liu K.W."/>
            <person name="Yoshida K."/>
            <person name="Zhang L.S."/>
            <person name="Chang S.B."/>
            <person name="Chen F."/>
            <person name="Shi Y."/>
            <person name="Su Y.Y."/>
            <person name="Zhang Y.Q."/>
            <person name="Chen L.J."/>
            <person name="Yin Y."/>
            <person name="Lin M."/>
            <person name="Huang H."/>
            <person name="Deng H."/>
            <person name="Wang Z.W."/>
            <person name="Zhu S.L."/>
            <person name="Zhao X."/>
            <person name="Deng C."/>
            <person name="Niu S.C."/>
            <person name="Huang J."/>
            <person name="Wang M."/>
            <person name="Liu G.H."/>
            <person name="Yang H.J."/>
            <person name="Xiao X.J."/>
            <person name="Hsiao Y.Y."/>
            <person name="Wu W.L."/>
            <person name="Chen Y.Y."/>
            <person name="Mitsuda N."/>
            <person name="Ohme-Takagi M."/>
            <person name="Luo Y.B."/>
            <person name="Van de Peer Y."/>
            <person name="Liu Z.J."/>
        </authorList>
    </citation>
    <scope>NUCLEOTIDE SEQUENCE [LARGE SCALE GENOMIC DNA]</scope>
    <source>
        <tissue evidence="1">The whole plant</tissue>
    </source>
</reference>
<evidence type="ECO:0000313" key="2">
    <source>
        <dbReference type="Proteomes" id="UP000233837"/>
    </source>
</evidence>
<proteinExistence type="predicted"/>
<protein>
    <submittedName>
        <fullName evidence="1">Uncharacterized protein</fullName>
    </submittedName>
</protein>
<evidence type="ECO:0000313" key="1">
    <source>
        <dbReference type="EMBL" id="PKU84310.1"/>
    </source>
</evidence>
<dbReference type="EMBL" id="KZ502052">
    <property type="protein sequence ID" value="PKU84310.1"/>
    <property type="molecule type" value="Genomic_DNA"/>
</dbReference>
<name>A0A2I0X8V0_9ASPA</name>
<organism evidence="1 2">
    <name type="scientific">Dendrobium catenatum</name>
    <dbReference type="NCBI Taxonomy" id="906689"/>
    <lineage>
        <taxon>Eukaryota</taxon>
        <taxon>Viridiplantae</taxon>
        <taxon>Streptophyta</taxon>
        <taxon>Embryophyta</taxon>
        <taxon>Tracheophyta</taxon>
        <taxon>Spermatophyta</taxon>
        <taxon>Magnoliopsida</taxon>
        <taxon>Liliopsida</taxon>
        <taxon>Asparagales</taxon>
        <taxon>Orchidaceae</taxon>
        <taxon>Epidendroideae</taxon>
        <taxon>Malaxideae</taxon>
        <taxon>Dendrobiinae</taxon>
        <taxon>Dendrobium</taxon>
    </lineage>
</organism>
<keyword evidence="2" id="KW-1185">Reference proteome</keyword>
<dbReference type="AlphaFoldDB" id="A0A2I0X8V0"/>
<accession>A0A2I0X8V0</accession>
<dbReference type="Proteomes" id="UP000233837">
    <property type="component" value="Unassembled WGS sequence"/>
</dbReference>
<sequence length="130" mass="14743">MIQCLSNPKHVEWSTIGSIQNNIHKYSWVHLSNGVEHLIPRAVFNDCLISGAVQAKQTIHNKRLFFFNAKLLHIDIIEFGCDSVVLKGDAELLSIIRQPAACFIYHLRRAEARLRNVNTGDAKLWRLAGP</sequence>
<gene>
    <name evidence="1" type="ORF">MA16_Dca002823</name>
</gene>